<dbReference type="OrthoDB" id="9814831at2"/>
<dbReference type="Pfam" id="PF05728">
    <property type="entry name" value="UPF0227"/>
    <property type="match status" value="1"/>
</dbReference>
<evidence type="ECO:0000313" key="2">
    <source>
        <dbReference type="Proteomes" id="UP000092544"/>
    </source>
</evidence>
<dbReference type="RefSeq" id="WP_067013489.1">
    <property type="nucleotide sequence ID" value="NZ_FLOB01000002.1"/>
</dbReference>
<proteinExistence type="predicted"/>
<organism evidence="1 2">
    <name type="scientific">Marinomonas spartinae</name>
    <dbReference type="NCBI Taxonomy" id="1792290"/>
    <lineage>
        <taxon>Bacteria</taxon>
        <taxon>Pseudomonadati</taxon>
        <taxon>Pseudomonadota</taxon>
        <taxon>Gammaproteobacteria</taxon>
        <taxon>Oceanospirillales</taxon>
        <taxon>Oceanospirillaceae</taxon>
        <taxon>Marinomonas</taxon>
    </lineage>
</organism>
<name>A0A1A8T9P7_9GAMM</name>
<dbReference type="SUPFAM" id="SSF53474">
    <property type="entry name" value="alpha/beta-Hydrolases"/>
    <property type="match status" value="1"/>
</dbReference>
<dbReference type="InterPro" id="IPR008886">
    <property type="entry name" value="UPF0227/Esterase_YqiA"/>
</dbReference>
<dbReference type="InterPro" id="IPR029058">
    <property type="entry name" value="AB_hydrolase_fold"/>
</dbReference>
<reference evidence="1 2" key="1">
    <citation type="submission" date="2016-06" db="EMBL/GenBank/DDBJ databases">
        <authorList>
            <person name="Kjaerup R.B."/>
            <person name="Dalgaard T.S."/>
            <person name="Juul-Madsen H.R."/>
        </authorList>
    </citation>
    <scope>NUCLEOTIDE SEQUENCE [LARGE SCALE GENOMIC DNA]</scope>
    <source>
        <strain evidence="1 2">CECT 8886</strain>
    </source>
</reference>
<dbReference type="Gene3D" id="3.40.50.1820">
    <property type="entry name" value="alpha/beta hydrolase"/>
    <property type="match status" value="1"/>
</dbReference>
<dbReference type="Proteomes" id="UP000092544">
    <property type="component" value="Unassembled WGS sequence"/>
</dbReference>
<dbReference type="PANTHER" id="PTHR35602">
    <property type="entry name" value="ESTERASE YQIA-RELATED"/>
    <property type="match status" value="1"/>
</dbReference>
<protein>
    <submittedName>
        <fullName evidence="1">Esterase YqiA</fullName>
    </submittedName>
</protein>
<dbReference type="PANTHER" id="PTHR35602:SF3">
    <property type="entry name" value="ESTERASE YQIA"/>
    <property type="match status" value="1"/>
</dbReference>
<gene>
    <name evidence="1" type="ORF">MSP8886_01068</name>
</gene>
<dbReference type="EMBL" id="FLOB01000002">
    <property type="protein sequence ID" value="SBS28139.1"/>
    <property type="molecule type" value="Genomic_DNA"/>
</dbReference>
<evidence type="ECO:0000313" key="1">
    <source>
        <dbReference type="EMBL" id="SBS28139.1"/>
    </source>
</evidence>
<dbReference type="AlphaFoldDB" id="A0A1A8T9P7"/>
<dbReference type="STRING" id="1792290.MSP8886_01068"/>
<accession>A0A1A8T9P7</accession>
<sequence>MNTLLYIHGFNSSELSEKATLLAQAIRQHGVQEAAFLAPRLVWQPAKALAQLEAMITEQHSQGNRVTLIGSSLGGFYGSYLAEKYQIHCILVNPAVQAPTLLVEHLGPQYNPYTDEHYVLTQAHMAELQAMMVATPTPSLYWLMVQEGDETLDYRAALQTFPETARLTHELNGSHRFEGFERFTDDILRFANIIV</sequence>
<keyword evidence="2" id="KW-1185">Reference proteome</keyword>